<dbReference type="FunFam" id="2.30.30.30:FF:000001">
    <property type="entry name" value="50S ribosomal protein L2"/>
    <property type="match status" value="1"/>
</dbReference>
<reference evidence="9 10" key="1">
    <citation type="journal article" date="2016" name="Nat. Commun.">
        <title>Thousands of microbial genomes shed light on interconnected biogeochemical processes in an aquifer system.</title>
        <authorList>
            <person name="Anantharaman K."/>
            <person name="Brown C.T."/>
            <person name="Hug L.A."/>
            <person name="Sharon I."/>
            <person name="Castelle C.J."/>
            <person name="Probst A.J."/>
            <person name="Thomas B.C."/>
            <person name="Singh A."/>
            <person name="Wilkins M.J."/>
            <person name="Karaoz U."/>
            <person name="Brodie E.L."/>
            <person name="Williams K.H."/>
            <person name="Hubbard S.S."/>
            <person name="Banfield J.F."/>
        </authorList>
    </citation>
    <scope>NUCLEOTIDE SEQUENCE [LARGE SCALE GENOMIC DNA]</scope>
</reference>
<dbReference type="Gene3D" id="2.40.50.140">
    <property type="entry name" value="Nucleic acid-binding proteins"/>
    <property type="match status" value="1"/>
</dbReference>
<comment type="subunit">
    <text evidence="5">Part of the 50S ribosomal subunit. Forms a bridge to the 30S subunit in the 70S ribosome.</text>
</comment>
<evidence type="ECO:0000256" key="4">
    <source>
        <dbReference type="ARBA" id="ARBA00035242"/>
    </source>
</evidence>
<dbReference type="InterPro" id="IPR002171">
    <property type="entry name" value="Ribosomal_uL2"/>
</dbReference>
<dbReference type="SMART" id="SM01382">
    <property type="entry name" value="Ribosomal_L2_C"/>
    <property type="match status" value="1"/>
</dbReference>
<feature type="compositionally biased region" description="Polar residues" evidence="6">
    <location>
        <begin position="41"/>
        <end position="51"/>
    </location>
</feature>
<keyword evidence="5" id="KW-0694">RNA-binding</keyword>
<comment type="caution">
    <text evidence="9">The sequence shown here is derived from an EMBL/GenBank/DDBJ whole genome shotgun (WGS) entry which is preliminary data.</text>
</comment>
<dbReference type="SUPFAM" id="SSF50249">
    <property type="entry name" value="Nucleic acid-binding proteins"/>
    <property type="match status" value="1"/>
</dbReference>
<feature type="region of interest" description="Disordered" evidence="6">
    <location>
        <begin position="219"/>
        <end position="264"/>
    </location>
</feature>
<evidence type="ECO:0000313" key="9">
    <source>
        <dbReference type="EMBL" id="OGG40797.1"/>
    </source>
</evidence>
<dbReference type="GO" id="GO:0003735">
    <property type="term" value="F:structural constituent of ribosome"/>
    <property type="evidence" value="ECO:0007669"/>
    <property type="project" value="InterPro"/>
</dbReference>
<dbReference type="InterPro" id="IPR012340">
    <property type="entry name" value="NA-bd_OB-fold"/>
</dbReference>
<evidence type="ECO:0000259" key="7">
    <source>
        <dbReference type="SMART" id="SM01382"/>
    </source>
</evidence>
<dbReference type="InterPro" id="IPR008991">
    <property type="entry name" value="Translation_prot_SH3-like_sf"/>
</dbReference>
<evidence type="ECO:0000256" key="1">
    <source>
        <dbReference type="ARBA" id="ARBA00005636"/>
    </source>
</evidence>
<feature type="domain" description="Large ribosomal subunit protein uL2 RNA-binding" evidence="8">
    <location>
        <begin position="40"/>
        <end position="116"/>
    </location>
</feature>
<evidence type="ECO:0000256" key="6">
    <source>
        <dbReference type="SAM" id="MobiDB-lite"/>
    </source>
</evidence>
<sequence>MKKYNPTSPGRRQATVVSYDNMRKNKPHKSLVTHLQKHSGRNNQGRITTRHQGGGHKKQYRMVDFKQNKIGVWGKVERIEYDPYRTSFIALVIYSDGERRYIIAPDELKIGDKVITAEDAELKLGVRTSLKRIATGTFVHNVELAPGRGGKLGRSAGTSVQVLGNEEKYTHLKLSSGEVRKALSSCLATIGKVSNPEHMLTVVGKAGRARWMGVRPTVRGTAMNPVDHPYGGGEGRTQRGTRKPKTKWGKITGGRKTRKKKNRTNKLILKRRK</sequence>
<dbReference type="InterPro" id="IPR022666">
    <property type="entry name" value="Ribosomal_uL2_RNA-bd_dom"/>
</dbReference>
<dbReference type="FunFam" id="4.10.950.10:FF:000001">
    <property type="entry name" value="50S ribosomal protein L2"/>
    <property type="match status" value="1"/>
</dbReference>
<dbReference type="NCBIfam" id="TIGR01171">
    <property type="entry name" value="rplB_bact"/>
    <property type="match status" value="1"/>
</dbReference>
<dbReference type="FunFam" id="2.40.50.140:FF:000003">
    <property type="entry name" value="50S ribosomal protein L2"/>
    <property type="match status" value="1"/>
</dbReference>
<comment type="similarity">
    <text evidence="1 5">Belongs to the universal ribosomal protein uL2 family.</text>
</comment>
<protein>
    <recommendedName>
        <fullName evidence="4 5">Large ribosomal subunit protein uL2</fullName>
    </recommendedName>
</protein>
<gene>
    <name evidence="5" type="primary">rplB</name>
    <name evidence="9" type="ORF">A3A21_01020</name>
</gene>
<accession>A0A1F6BWA8</accession>
<dbReference type="Gene3D" id="4.10.950.10">
    <property type="entry name" value="Ribosomal protein L2, domain 3"/>
    <property type="match status" value="1"/>
</dbReference>
<dbReference type="GO" id="GO:0019843">
    <property type="term" value="F:rRNA binding"/>
    <property type="evidence" value="ECO:0007669"/>
    <property type="project" value="UniProtKB-UniRule"/>
</dbReference>
<name>A0A1F6BWA8_9BACT</name>
<dbReference type="PIRSF" id="PIRSF002158">
    <property type="entry name" value="Ribosomal_L2"/>
    <property type="match status" value="1"/>
</dbReference>
<comment type="function">
    <text evidence="5">One of the primary rRNA binding proteins. Required for association of the 30S and 50S subunits to form the 70S ribosome, for tRNA binding and peptide bond formation. It has been suggested to have peptidyltransferase activity; this is somewhat controversial. Makes several contacts with the 16S rRNA in the 70S ribosome.</text>
</comment>
<evidence type="ECO:0000313" key="10">
    <source>
        <dbReference type="Proteomes" id="UP000176996"/>
    </source>
</evidence>
<dbReference type="InterPro" id="IPR022671">
    <property type="entry name" value="Ribosomal_uL2_CS"/>
</dbReference>
<keyword evidence="2 5" id="KW-0689">Ribosomal protein</keyword>
<dbReference type="Pfam" id="PF00181">
    <property type="entry name" value="Ribosomal_L2_N"/>
    <property type="match status" value="1"/>
</dbReference>
<dbReference type="InterPro" id="IPR022669">
    <property type="entry name" value="Ribosomal_uL2_C"/>
</dbReference>
<proteinExistence type="inferred from homology"/>
<evidence type="ECO:0000256" key="2">
    <source>
        <dbReference type="ARBA" id="ARBA00022980"/>
    </source>
</evidence>
<keyword evidence="5" id="KW-0699">rRNA-binding</keyword>
<dbReference type="PANTHER" id="PTHR13691">
    <property type="entry name" value="RIBOSOMAL PROTEIN L2"/>
    <property type="match status" value="1"/>
</dbReference>
<evidence type="ECO:0000259" key="8">
    <source>
        <dbReference type="SMART" id="SM01383"/>
    </source>
</evidence>
<evidence type="ECO:0000256" key="3">
    <source>
        <dbReference type="ARBA" id="ARBA00023274"/>
    </source>
</evidence>
<dbReference type="Gene3D" id="2.30.30.30">
    <property type="match status" value="1"/>
</dbReference>
<dbReference type="GO" id="GO:0015934">
    <property type="term" value="C:large ribosomal subunit"/>
    <property type="evidence" value="ECO:0007669"/>
    <property type="project" value="InterPro"/>
</dbReference>
<feature type="compositionally biased region" description="Basic residues" evidence="6">
    <location>
        <begin position="239"/>
        <end position="264"/>
    </location>
</feature>
<evidence type="ECO:0000256" key="5">
    <source>
        <dbReference type="HAMAP-Rule" id="MF_01320"/>
    </source>
</evidence>
<dbReference type="GO" id="GO:0002181">
    <property type="term" value="P:cytoplasmic translation"/>
    <property type="evidence" value="ECO:0007669"/>
    <property type="project" value="TreeGrafter"/>
</dbReference>
<organism evidence="9 10">
    <name type="scientific">Candidatus Jorgensenbacteria bacterium RIFCSPLOWO2_01_FULL_45_25b</name>
    <dbReference type="NCBI Taxonomy" id="1798471"/>
    <lineage>
        <taxon>Bacteria</taxon>
        <taxon>Candidatus Joergenseniibacteriota</taxon>
    </lineage>
</organism>
<dbReference type="SMART" id="SM01383">
    <property type="entry name" value="Ribosomal_L2"/>
    <property type="match status" value="1"/>
</dbReference>
<dbReference type="AlphaFoldDB" id="A0A1F6BWA8"/>
<keyword evidence="3 5" id="KW-0687">Ribonucleoprotein</keyword>
<dbReference type="GO" id="GO:0016740">
    <property type="term" value="F:transferase activity"/>
    <property type="evidence" value="ECO:0007669"/>
    <property type="project" value="InterPro"/>
</dbReference>
<dbReference type="InterPro" id="IPR005880">
    <property type="entry name" value="Ribosomal_uL2_bac/org-type"/>
</dbReference>
<dbReference type="PROSITE" id="PS00467">
    <property type="entry name" value="RIBOSOMAL_L2"/>
    <property type="match status" value="1"/>
</dbReference>
<dbReference type="InterPro" id="IPR014726">
    <property type="entry name" value="Ribosomal_uL2_dom3"/>
</dbReference>
<dbReference type="InterPro" id="IPR014722">
    <property type="entry name" value="Rib_uL2_dom2"/>
</dbReference>
<dbReference type="Proteomes" id="UP000176996">
    <property type="component" value="Unassembled WGS sequence"/>
</dbReference>
<dbReference type="Pfam" id="PF03947">
    <property type="entry name" value="Ribosomal_L2_C"/>
    <property type="match status" value="1"/>
</dbReference>
<feature type="domain" description="Large ribosomal subunit protein uL2 C-terminal" evidence="7">
    <location>
        <begin position="122"/>
        <end position="251"/>
    </location>
</feature>
<dbReference type="HAMAP" id="MF_01320_B">
    <property type="entry name" value="Ribosomal_uL2_B"/>
    <property type="match status" value="1"/>
</dbReference>
<dbReference type="EMBL" id="MFKK01000018">
    <property type="protein sequence ID" value="OGG40797.1"/>
    <property type="molecule type" value="Genomic_DNA"/>
</dbReference>
<feature type="region of interest" description="Disordered" evidence="6">
    <location>
        <begin position="36"/>
        <end position="57"/>
    </location>
</feature>
<dbReference type="STRING" id="1798471.A3A21_01020"/>
<dbReference type="SUPFAM" id="SSF50104">
    <property type="entry name" value="Translation proteins SH3-like domain"/>
    <property type="match status" value="1"/>
</dbReference>
<dbReference type="PANTHER" id="PTHR13691:SF5">
    <property type="entry name" value="LARGE RIBOSOMAL SUBUNIT PROTEIN UL2M"/>
    <property type="match status" value="1"/>
</dbReference>